<keyword evidence="1" id="KW-0677">Repeat</keyword>
<dbReference type="PANTHER" id="PTHR44943">
    <property type="entry name" value="CELLULOSE SYNTHASE OPERON PROTEIN C"/>
    <property type="match status" value="1"/>
</dbReference>
<keyword evidence="6" id="KW-1185">Reference proteome</keyword>
<dbReference type="InterPro" id="IPR000719">
    <property type="entry name" value="Prot_kinase_dom"/>
</dbReference>
<dbReference type="GO" id="GO:0005524">
    <property type="term" value="F:ATP binding"/>
    <property type="evidence" value="ECO:0007669"/>
    <property type="project" value="InterPro"/>
</dbReference>
<evidence type="ECO:0000259" key="4">
    <source>
        <dbReference type="PROSITE" id="PS50011"/>
    </source>
</evidence>
<dbReference type="SMART" id="SM00028">
    <property type="entry name" value="TPR"/>
    <property type="match status" value="3"/>
</dbReference>
<dbReference type="PANTHER" id="PTHR44943:SF8">
    <property type="entry name" value="TPR REPEAT-CONTAINING PROTEIN MJ0263"/>
    <property type="match status" value="1"/>
</dbReference>
<dbReference type="Pfam" id="PF13181">
    <property type="entry name" value="TPR_8"/>
    <property type="match status" value="1"/>
</dbReference>
<name>A0A397HMI5_9GLOM</name>
<evidence type="ECO:0000313" key="5">
    <source>
        <dbReference type="EMBL" id="RHZ64177.1"/>
    </source>
</evidence>
<dbReference type="InterPro" id="IPR019734">
    <property type="entry name" value="TPR_rpt"/>
</dbReference>
<dbReference type="Pfam" id="PF00069">
    <property type="entry name" value="Pkinase"/>
    <property type="match status" value="1"/>
</dbReference>
<keyword evidence="2 3" id="KW-0802">TPR repeat</keyword>
<proteinExistence type="predicted"/>
<evidence type="ECO:0000313" key="6">
    <source>
        <dbReference type="Proteomes" id="UP000266861"/>
    </source>
</evidence>
<feature type="repeat" description="TPR" evidence="3">
    <location>
        <begin position="511"/>
        <end position="544"/>
    </location>
</feature>
<dbReference type="Gene3D" id="1.25.40.10">
    <property type="entry name" value="Tetratricopeptide repeat domain"/>
    <property type="match status" value="3"/>
</dbReference>
<evidence type="ECO:0000256" key="2">
    <source>
        <dbReference type="ARBA" id="ARBA00022803"/>
    </source>
</evidence>
<dbReference type="SUPFAM" id="SSF48452">
    <property type="entry name" value="TPR-like"/>
    <property type="match status" value="1"/>
</dbReference>
<dbReference type="SUPFAM" id="SSF56112">
    <property type="entry name" value="Protein kinase-like (PK-like)"/>
    <property type="match status" value="1"/>
</dbReference>
<dbReference type="AlphaFoldDB" id="A0A397HMI5"/>
<dbReference type="GO" id="GO:0004672">
    <property type="term" value="F:protein kinase activity"/>
    <property type="evidence" value="ECO:0007669"/>
    <property type="project" value="InterPro"/>
</dbReference>
<dbReference type="Pfam" id="PF07719">
    <property type="entry name" value="TPR_2"/>
    <property type="match status" value="1"/>
</dbReference>
<dbReference type="EMBL" id="PQFF01000298">
    <property type="protein sequence ID" value="RHZ64177.1"/>
    <property type="molecule type" value="Genomic_DNA"/>
</dbReference>
<organism evidence="5 6">
    <name type="scientific">Diversispora epigaea</name>
    <dbReference type="NCBI Taxonomy" id="1348612"/>
    <lineage>
        <taxon>Eukaryota</taxon>
        <taxon>Fungi</taxon>
        <taxon>Fungi incertae sedis</taxon>
        <taxon>Mucoromycota</taxon>
        <taxon>Glomeromycotina</taxon>
        <taxon>Glomeromycetes</taxon>
        <taxon>Diversisporales</taxon>
        <taxon>Diversisporaceae</taxon>
        <taxon>Diversispora</taxon>
    </lineage>
</organism>
<sequence length="566" mass="66495">MSLKVCNKEMFSAKDPRYIVASSKRRILKITETLSFKFCSEITTDFNNLFKKELNTVLALKLRGKFYLFLKKYNEALTDFNNLSEKEPNNYRALRLRGETYLLLKKYYEGNLSIFKKYNEALTDFNNLLEKESNKTLALKLRGETYQKLKMHHEALIDFNKSLEIQPNNSLYIKKLLTNTKTLKQQTASRMIQDITQSQCYLGKDGINEIKVALKNLHNSKVITGDFLKELSKFHGISSNDFIIQCYGITKDPNTNSNILVMEFAEDGSERLHYIATEIEQIHNNNLIHRDLHSGNILTGVNGILGSIRIADLGLCRNIDISTNNVYGMNLNNLMLRFWNSNSVNRPNIKEIKEQFYKWCWKKENQDQFIQTENFCKKEIFKEWEGNNYSSYHSEASYTSRPLSSMISYKEPVPEVKEDCEIDGNKFLTVFNNNFANELSHFINRAVYCFLRLIHCIECINLMNRCWYLNPLNRPNLTIEEQFYKWLKEPNNALALRLRGEKYRKNRTNNTLALRLRGETYLKLEKYNEALIDFNKLLEKEPNNDLHEEINEILEIEPNNTFALRL</sequence>
<dbReference type="Gene3D" id="1.10.510.10">
    <property type="entry name" value="Transferase(Phosphotransferase) domain 1"/>
    <property type="match status" value="1"/>
</dbReference>
<feature type="domain" description="Protein kinase" evidence="4">
    <location>
        <begin position="101"/>
        <end position="487"/>
    </location>
</feature>
<feature type="repeat" description="TPR" evidence="3">
    <location>
        <begin position="136"/>
        <end position="169"/>
    </location>
</feature>
<evidence type="ECO:0000256" key="1">
    <source>
        <dbReference type="ARBA" id="ARBA00022737"/>
    </source>
</evidence>
<reference evidence="5 6" key="1">
    <citation type="submission" date="2018-08" db="EMBL/GenBank/DDBJ databases">
        <title>Genome and evolution of the arbuscular mycorrhizal fungus Diversispora epigaea (formerly Glomus versiforme) and its bacterial endosymbionts.</title>
        <authorList>
            <person name="Sun X."/>
            <person name="Fei Z."/>
            <person name="Harrison M."/>
        </authorList>
    </citation>
    <scope>NUCLEOTIDE SEQUENCE [LARGE SCALE GENOMIC DNA]</scope>
    <source>
        <strain evidence="5 6">IT104</strain>
    </source>
</reference>
<dbReference type="Proteomes" id="UP000266861">
    <property type="component" value="Unassembled WGS sequence"/>
</dbReference>
<dbReference type="PROSITE" id="PS50005">
    <property type="entry name" value="TPR"/>
    <property type="match status" value="3"/>
</dbReference>
<dbReference type="PROSITE" id="PS50011">
    <property type="entry name" value="PROTEIN_KINASE_DOM"/>
    <property type="match status" value="1"/>
</dbReference>
<comment type="caution">
    <text evidence="5">The sequence shown here is derived from an EMBL/GenBank/DDBJ whole genome shotgun (WGS) entry which is preliminary data.</text>
</comment>
<protein>
    <recommendedName>
        <fullName evidence="4">Protein kinase domain-containing protein</fullName>
    </recommendedName>
</protein>
<dbReference type="InterPro" id="IPR051685">
    <property type="entry name" value="Ycf3/AcsC/BcsC/TPR_MFPF"/>
</dbReference>
<dbReference type="InterPro" id="IPR011990">
    <property type="entry name" value="TPR-like_helical_dom_sf"/>
</dbReference>
<dbReference type="InterPro" id="IPR011009">
    <property type="entry name" value="Kinase-like_dom_sf"/>
</dbReference>
<dbReference type="OrthoDB" id="329563at2759"/>
<feature type="repeat" description="TPR" evidence="3">
    <location>
        <begin position="57"/>
        <end position="90"/>
    </location>
</feature>
<evidence type="ECO:0000256" key="3">
    <source>
        <dbReference type="PROSITE-ProRule" id="PRU00339"/>
    </source>
</evidence>
<gene>
    <name evidence="5" type="ORF">Glove_326g62</name>
</gene>
<dbReference type="InterPro" id="IPR013105">
    <property type="entry name" value="TPR_2"/>
</dbReference>
<accession>A0A397HMI5</accession>